<evidence type="ECO:0000313" key="4">
    <source>
        <dbReference type="EMBL" id="MBG0561551.1"/>
    </source>
</evidence>
<name>A0A931C7M6_9ACTN</name>
<keyword evidence="5" id="KW-1185">Reference proteome</keyword>
<comment type="caution">
    <text evidence="4">The sequence shown here is derived from an EMBL/GenBank/DDBJ whole genome shotgun (WGS) entry which is preliminary data.</text>
</comment>
<dbReference type="PANTHER" id="PTHR33495:SF2">
    <property type="entry name" value="ANTI-SIGMA FACTOR ANTAGONIST TM_1081-RELATED"/>
    <property type="match status" value="1"/>
</dbReference>
<dbReference type="EMBL" id="JADQTO010000003">
    <property type="protein sequence ID" value="MBG0561551.1"/>
    <property type="molecule type" value="Genomic_DNA"/>
</dbReference>
<evidence type="ECO:0000259" key="3">
    <source>
        <dbReference type="PROSITE" id="PS50801"/>
    </source>
</evidence>
<organism evidence="4 5">
    <name type="scientific">Actinoplanes aureus</name>
    <dbReference type="NCBI Taxonomy" id="2792083"/>
    <lineage>
        <taxon>Bacteria</taxon>
        <taxon>Bacillati</taxon>
        <taxon>Actinomycetota</taxon>
        <taxon>Actinomycetes</taxon>
        <taxon>Micromonosporales</taxon>
        <taxon>Micromonosporaceae</taxon>
        <taxon>Actinoplanes</taxon>
    </lineage>
</organism>
<evidence type="ECO:0000256" key="1">
    <source>
        <dbReference type="ARBA" id="ARBA00009013"/>
    </source>
</evidence>
<comment type="similarity">
    <text evidence="1 2">Belongs to the anti-sigma-factor antagonist family.</text>
</comment>
<dbReference type="Gene3D" id="3.30.750.24">
    <property type="entry name" value="STAS domain"/>
    <property type="match status" value="1"/>
</dbReference>
<feature type="domain" description="STAS" evidence="3">
    <location>
        <begin position="22"/>
        <end position="106"/>
    </location>
</feature>
<dbReference type="InterPro" id="IPR003658">
    <property type="entry name" value="Anti-sigma_ant"/>
</dbReference>
<gene>
    <name evidence="4" type="ORF">I4J89_08765</name>
</gene>
<dbReference type="NCBIfam" id="TIGR00377">
    <property type="entry name" value="ant_ant_sig"/>
    <property type="match status" value="1"/>
</dbReference>
<proteinExistence type="inferred from homology"/>
<protein>
    <recommendedName>
        <fullName evidence="2">Anti-sigma factor antagonist</fullName>
    </recommendedName>
</protein>
<sequence length="106" mass="11090">MSSSATVTYRTSDDGTTLHATLTGELDLGDADDIRDSLVATARQTGCQRLEADLAEVGFIDSYALGALVSARNSAAADGITMTLVNPSPPVRKALEVTGLSDVFWL</sequence>
<dbReference type="PANTHER" id="PTHR33495">
    <property type="entry name" value="ANTI-SIGMA FACTOR ANTAGONIST TM_1081-RELATED-RELATED"/>
    <property type="match status" value="1"/>
</dbReference>
<dbReference type="RefSeq" id="WP_196413334.1">
    <property type="nucleotide sequence ID" value="NZ_JADQTO010000003.1"/>
</dbReference>
<evidence type="ECO:0000313" key="5">
    <source>
        <dbReference type="Proteomes" id="UP000598146"/>
    </source>
</evidence>
<dbReference type="GO" id="GO:0043856">
    <property type="term" value="F:anti-sigma factor antagonist activity"/>
    <property type="evidence" value="ECO:0007669"/>
    <property type="project" value="InterPro"/>
</dbReference>
<dbReference type="Pfam" id="PF01740">
    <property type="entry name" value="STAS"/>
    <property type="match status" value="1"/>
</dbReference>
<dbReference type="CDD" id="cd07043">
    <property type="entry name" value="STAS_anti-anti-sigma_factors"/>
    <property type="match status" value="1"/>
</dbReference>
<dbReference type="AlphaFoldDB" id="A0A931C7M6"/>
<dbReference type="PROSITE" id="PS50801">
    <property type="entry name" value="STAS"/>
    <property type="match status" value="1"/>
</dbReference>
<dbReference type="InterPro" id="IPR036513">
    <property type="entry name" value="STAS_dom_sf"/>
</dbReference>
<dbReference type="Proteomes" id="UP000598146">
    <property type="component" value="Unassembled WGS sequence"/>
</dbReference>
<dbReference type="InterPro" id="IPR002645">
    <property type="entry name" value="STAS_dom"/>
</dbReference>
<accession>A0A931C7M6</accession>
<evidence type="ECO:0000256" key="2">
    <source>
        <dbReference type="RuleBase" id="RU003749"/>
    </source>
</evidence>
<dbReference type="SUPFAM" id="SSF52091">
    <property type="entry name" value="SpoIIaa-like"/>
    <property type="match status" value="1"/>
</dbReference>
<reference evidence="4" key="1">
    <citation type="submission" date="2020-11" db="EMBL/GenBank/DDBJ databases">
        <title>Isolation and identification of active actinomycetes.</title>
        <authorList>
            <person name="Sun X."/>
        </authorList>
    </citation>
    <scope>NUCLEOTIDE SEQUENCE</scope>
    <source>
        <strain evidence="4">NEAU-A11</strain>
    </source>
</reference>